<protein>
    <submittedName>
        <fullName evidence="1">Uncharacterized protein</fullName>
    </submittedName>
</protein>
<dbReference type="RefSeq" id="WP_206581118.1">
    <property type="nucleotide sequence ID" value="NZ_JAFJZZ010000001.1"/>
</dbReference>
<evidence type="ECO:0000313" key="1">
    <source>
        <dbReference type="EMBL" id="MBN7772307.1"/>
    </source>
</evidence>
<reference evidence="1" key="1">
    <citation type="submission" date="2021-02" db="EMBL/GenBank/DDBJ databases">
        <title>Abyssanaerobacter marinus gen.nov., sp., nov, anaerobic bacterium isolated from the Onnuri vent field of Indian Ocean and suggestion of Mogibacteriaceae fam. nov., and proposal of reclassification of ambiguous this family's genus member.</title>
        <authorList>
            <person name="Kim Y.J."/>
            <person name="Yang J.-A."/>
        </authorList>
    </citation>
    <scope>NUCLEOTIDE SEQUENCE</scope>
    <source>
        <strain evidence="1">DSM 2634</strain>
    </source>
</reference>
<accession>A0A939D6T7</accession>
<evidence type="ECO:0000313" key="2">
    <source>
        <dbReference type="Proteomes" id="UP000664545"/>
    </source>
</evidence>
<dbReference type="Proteomes" id="UP000664545">
    <property type="component" value="Unassembled WGS sequence"/>
</dbReference>
<gene>
    <name evidence="1" type="ORF">JYB65_02935</name>
</gene>
<organism evidence="1 2">
    <name type="scientific">Clostridium aminobutyricum</name>
    <dbReference type="NCBI Taxonomy" id="33953"/>
    <lineage>
        <taxon>Bacteria</taxon>
        <taxon>Bacillati</taxon>
        <taxon>Bacillota</taxon>
        <taxon>Clostridia</taxon>
        <taxon>Eubacteriales</taxon>
        <taxon>Clostridiaceae</taxon>
        <taxon>Clostridium</taxon>
    </lineage>
</organism>
<proteinExistence type="predicted"/>
<keyword evidence="2" id="KW-1185">Reference proteome</keyword>
<dbReference type="AlphaFoldDB" id="A0A939D6T7"/>
<comment type="caution">
    <text evidence="1">The sequence shown here is derived from an EMBL/GenBank/DDBJ whole genome shotgun (WGS) entry which is preliminary data.</text>
</comment>
<dbReference type="EMBL" id="JAFJZZ010000001">
    <property type="protein sequence ID" value="MBN7772307.1"/>
    <property type="molecule type" value="Genomic_DNA"/>
</dbReference>
<sequence length="94" mass="10782">MSIGTEKQFCTALEWNYSDDTVDIVLKYIQNYLETASELELWSIWLGNEESPINIKKTLCKVSDLTTDRLKEFYNNESDFQCLTVVNSIGGSTE</sequence>
<name>A0A939D6T7_CLOAM</name>